<reference evidence="3" key="1">
    <citation type="submission" date="2015-10" db="EMBL/GenBank/DDBJ databases">
        <title>Metagenome-Assembled Genomes uncover a global brackish microbiome.</title>
        <authorList>
            <person name="Hugerth L.W."/>
            <person name="Larsson J."/>
            <person name="Alneberg J."/>
            <person name="Lindh M.V."/>
            <person name="Legrand C."/>
            <person name="Pinhassi J."/>
            <person name="Andersson A."/>
        </authorList>
    </citation>
    <scope>NUCLEOTIDE SEQUENCE [LARGE SCALE GENOMIC DNA]</scope>
</reference>
<dbReference type="Proteomes" id="UP000050874">
    <property type="component" value="Unassembled WGS sequence"/>
</dbReference>
<dbReference type="Gene3D" id="3.40.250.10">
    <property type="entry name" value="Rhodanese-like domain"/>
    <property type="match status" value="1"/>
</dbReference>
<evidence type="ECO:0000313" key="3">
    <source>
        <dbReference type="Proteomes" id="UP000050874"/>
    </source>
</evidence>
<gene>
    <name evidence="2" type="ORF">ABR63_05870</name>
</gene>
<comment type="caution">
    <text evidence="2">The sequence shown here is derived from an EMBL/GenBank/DDBJ whole genome shotgun (WGS) entry which is preliminary data.</text>
</comment>
<dbReference type="PANTHER" id="PTHR43031">
    <property type="entry name" value="FAD-DEPENDENT OXIDOREDUCTASE"/>
    <property type="match status" value="1"/>
</dbReference>
<accession>A0A0R2PS63</accession>
<dbReference type="InterPro" id="IPR050229">
    <property type="entry name" value="GlpE_sulfurtransferase"/>
</dbReference>
<dbReference type="SUPFAM" id="SSF52821">
    <property type="entry name" value="Rhodanese/Cell cycle control phosphatase"/>
    <property type="match status" value="1"/>
</dbReference>
<proteinExistence type="predicted"/>
<evidence type="ECO:0000259" key="1">
    <source>
        <dbReference type="PROSITE" id="PS50206"/>
    </source>
</evidence>
<dbReference type="SMART" id="SM00450">
    <property type="entry name" value="RHOD"/>
    <property type="match status" value="1"/>
</dbReference>
<dbReference type="PROSITE" id="PS50206">
    <property type="entry name" value="RHODANESE_3"/>
    <property type="match status" value="1"/>
</dbReference>
<dbReference type="EMBL" id="LIAV01000042">
    <property type="protein sequence ID" value="KRO40952.1"/>
    <property type="molecule type" value="Genomic_DNA"/>
</dbReference>
<dbReference type="InterPro" id="IPR001763">
    <property type="entry name" value="Rhodanese-like_dom"/>
</dbReference>
<feature type="domain" description="Rhodanese" evidence="1">
    <location>
        <begin position="26"/>
        <end position="117"/>
    </location>
</feature>
<dbReference type="InterPro" id="IPR036873">
    <property type="entry name" value="Rhodanese-like_dom_sf"/>
</dbReference>
<sequence length="119" mass="13254">MNYTEQELAKAEQLVPRTTFNDFNNNLNKKVMIDVRQSEELEASGSIQDALNIPKGVIEFQLSNHEEIDQETCVYLFCAAGVRSALAGLNLTKIGYTKVFNLGGFQDILDQGAIINKNL</sequence>
<organism evidence="2 3">
    <name type="scientific">SAR86 cluster bacterium BACL1 MAG-120920-bin57</name>
    <dbReference type="NCBI Taxonomy" id="1655571"/>
    <lineage>
        <taxon>Bacteria</taxon>
        <taxon>Pseudomonadati</taxon>
        <taxon>Pseudomonadota</taxon>
        <taxon>Gammaproteobacteria</taxon>
        <taxon>SAR86 cluster</taxon>
    </lineage>
</organism>
<protein>
    <recommendedName>
        <fullName evidence="1">Rhodanese domain-containing protein</fullName>
    </recommendedName>
</protein>
<dbReference type="AlphaFoldDB" id="A0A0R2PS63"/>
<name>A0A0R2PS63_9GAMM</name>
<dbReference type="Pfam" id="PF00581">
    <property type="entry name" value="Rhodanese"/>
    <property type="match status" value="1"/>
</dbReference>
<dbReference type="PANTHER" id="PTHR43031:SF7">
    <property type="entry name" value="NITRIC OXIDE REDUCTASE FLRD-NAD(+) REDUCTASE"/>
    <property type="match status" value="1"/>
</dbReference>
<evidence type="ECO:0000313" key="2">
    <source>
        <dbReference type="EMBL" id="KRO40952.1"/>
    </source>
</evidence>